<evidence type="ECO:0000313" key="5">
    <source>
        <dbReference type="EMBL" id="PQA53803.1"/>
    </source>
</evidence>
<evidence type="ECO:0000256" key="2">
    <source>
        <dbReference type="ARBA" id="ARBA00022840"/>
    </source>
</evidence>
<dbReference type="AlphaFoldDB" id="A0A2S7IFK8"/>
<dbReference type="PANTHER" id="PTHR43272:SF33">
    <property type="entry name" value="AMP-BINDING DOMAIN-CONTAINING PROTEIN-RELATED"/>
    <property type="match status" value="1"/>
</dbReference>
<keyword evidence="1" id="KW-0547">Nucleotide-binding</keyword>
<evidence type="ECO:0000259" key="4">
    <source>
        <dbReference type="Pfam" id="PF00501"/>
    </source>
</evidence>
<dbReference type="Proteomes" id="UP000239590">
    <property type="component" value="Unassembled WGS sequence"/>
</dbReference>
<evidence type="ECO:0000313" key="6">
    <source>
        <dbReference type="Proteomes" id="UP000239590"/>
    </source>
</evidence>
<protein>
    <submittedName>
        <fullName evidence="5">Long-chain fatty acid--CoA ligase</fullName>
    </submittedName>
</protein>
<dbReference type="InterPro" id="IPR000873">
    <property type="entry name" value="AMP-dep_synth/lig_dom"/>
</dbReference>
<organism evidence="5 6">
    <name type="scientific">Siphonobacter curvatus</name>
    <dbReference type="NCBI Taxonomy" id="2094562"/>
    <lineage>
        <taxon>Bacteria</taxon>
        <taxon>Pseudomonadati</taxon>
        <taxon>Bacteroidota</taxon>
        <taxon>Cytophagia</taxon>
        <taxon>Cytophagales</taxon>
        <taxon>Cytophagaceae</taxon>
        <taxon>Siphonobacter</taxon>
    </lineage>
</organism>
<accession>A0A2S7IFK8</accession>
<keyword evidence="5" id="KW-0436">Ligase</keyword>
<evidence type="ECO:0000256" key="3">
    <source>
        <dbReference type="SAM" id="Coils"/>
    </source>
</evidence>
<keyword evidence="2" id="KW-0067">ATP-binding</keyword>
<dbReference type="Pfam" id="PF00501">
    <property type="entry name" value="AMP-binding"/>
    <property type="match status" value="1"/>
</dbReference>
<dbReference type="InterPro" id="IPR042099">
    <property type="entry name" value="ANL_N_sf"/>
</dbReference>
<keyword evidence="3" id="KW-0175">Coiled coil</keyword>
<dbReference type="GO" id="GO:0004467">
    <property type="term" value="F:long-chain fatty acid-CoA ligase activity"/>
    <property type="evidence" value="ECO:0007669"/>
    <property type="project" value="TreeGrafter"/>
</dbReference>
<gene>
    <name evidence="5" type="ORF">C5O19_23865</name>
</gene>
<name>A0A2S7IFK8_9BACT</name>
<dbReference type="SUPFAM" id="SSF56801">
    <property type="entry name" value="Acetyl-CoA synthetase-like"/>
    <property type="match status" value="1"/>
</dbReference>
<dbReference type="InterPro" id="IPR020845">
    <property type="entry name" value="AMP-binding_CS"/>
</dbReference>
<feature type="domain" description="AMP-dependent synthetase/ligase" evidence="4">
    <location>
        <begin position="24"/>
        <end position="419"/>
    </location>
</feature>
<evidence type="ECO:0000256" key="1">
    <source>
        <dbReference type="ARBA" id="ARBA00022741"/>
    </source>
</evidence>
<keyword evidence="6" id="KW-1185">Reference proteome</keyword>
<dbReference type="Gene3D" id="3.40.50.12780">
    <property type="entry name" value="N-terminal domain of ligase-like"/>
    <property type="match status" value="1"/>
</dbReference>
<dbReference type="EMBL" id="PTRA01000008">
    <property type="protein sequence ID" value="PQA53803.1"/>
    <property type="molecule type" value="Genomic_DNA"/>
</dbReference>
<sequence>MRETHYPYDRVFDILPQYVLQTNSDEALASKINGTWKKITAQQFAEQANQVSLGLLKIGIGKNDKVAIISNNRPEWNIVDFGIQQVGAVSVPMYPTITIEDYRYILRDAGAKVVFVSSKDLLVKVQQAVEEVPTVQAIYTFDAIDRATHWSELTKLANPDNQEELERIKDSIRTSDLLTLIYTSGTTGTPKGVMLTHRNIVSNIEGVNPYMPMKPHERALSFLPLSHVYERTILYVHMRYGVSIFYAESMETIAENLREVKPTVFTTVPRLLEKVYDKIVAKGYELKGIKKQLFFWALNLGLRYDPVQDMGFWYNTQLKIARKLIFSKWQEALGGKIRIVATGSAALQPRLSRVFWAAGIPIAEGYGLTETSPVVSVGRVDPPDLRVGCVGTIIPEVEVKIAEDGEILVKGPNIMQGYYNQPELTAQAIDKEGWFHTGDIGEMVEGRFLKITDRKKEMFKTSGGKYVAPQLVENKLKESKYIEQVLVVGEGQKFPAALIVPEFGALKVYCNLNQIEFTTPEEMVKNEKVLEKMHQEVERLNESFAQYERVKKFKILAKPFTLEAGELTPTLKLKRKVIYKNHQAVIDSIYQ</sequence>
<dbReference type="GO" id="GO:0005524">
    <property type="term" value="F:ATP binding"/>
    <property type="evidence" value="ECO:0007669"/>
    <property type="project" value="UniProtKB-KW"/>
</dbReference>
<proteinExistence type="predicted"/>
<dbReference type="Pfam" id="PF23562">
    <property type="entry name" value="AMP-binding_C_3"/>
    <property type="match status" value="1"/>
</dbReference>
<dbReference type="GO" id="GO:0016020">
    <property type="term" value="C:membrane"/>
    <property type="evidence" value="ECO:0007669"/>
    <property type="project" value="TreeGrafter"/>
</dbReference>
<dbReference type="PROSITE" id="PS00455">
    <property type="entry name" value="AMP_BINDING"/>
    <property type="match status" value="1"/>
</dbReference>
<dbReference type="CDD" id="cd05907">
    <property type="entry name" value="VL_LC_FACS_like"/>
    <property type="match status" value="1"/>
</dbReference>
<dbReference type="PANTHER" id="PTHR43272">
    <property type="entry name" value="LONG-CHAIN-FATTY-ACID--COA LIGASE"/>
    <property type="match status" value="1"/>
</dbReference>
<dbReference type="OrthoDB" id="9778383at2"/>
<reference evidence="6" key="1">
    <citation type="submission" date="2018-02" db="EMBL/GenBank/DDBJ databases">
        <title>Genome sequencing of Solimonas sp. HR-BB.</title>
        <authorList>
            <person name="Lee Y."/>
            <person name="Jeon C.O."/>
        </authorList>
    </citation>
    <scope>NUCLEOTIDE SEQUENCE [LARGE SCALE GENOMIC DNA]</scope>
    <source>
        <strain evidence="6">HR-U</strain>
    </source>
</reference>
<feature type="coiled-coil region" evidence="3">
    <location>
        <begin position="523"/>
        <end position="550"/>
    </location>
</feature>
<comment type="caution">
    <text evidence="5">The sequence shown here is derived from an EMBL/GenBank/DDBJ whole genome shotgun (WGS) entry which is preliminary data.</text>
</comment>